<dbReference type="AlphaFoldDB" id="A0A8X6P092"/>
<dbReference type="Proteomes" id="UP000887013">
    <property type="component" value="Unassembled WGS sequence"/>
</dbReference>
<gene>
    <name evidence="1" type="ORF">NPIL_216761</name>
</gene>
<accession>A0A8X6P092</accession>
<proteinExistence type="predicted"/>
<evidence type="ECO:0000313" key="2">
    <source>
        <dbReference type="Proteomes" id="UP000887013"/>
    </source>
</evidence>
<name>A0A8X6P092_NEPPI</name>
<comment type="caution">
    <text evidence="1">The sequence shown here is derived from an EMBL/GenBank/DDBJ whole genome shotgun (WGS) entry which is preliminary data.</text>
</comment>
<evidence type="ECO:0000313" key="1">
    <source>
        <dbReference type="EMBL" id="GFT43888.1"/>
    </source>
</evidence>
<organism evidence="1 2">
    <name type="scientific">Nephila pilipes</name>
    <name type="common">Giant wood spider</name>
    <name type="synonym">Nephila maculata</name>
    <dbReference type="NCBI Taxonomy" id="299642"/>
    <lineage>
        <taxon>Eukaryota</taxon>
        <taxon>Metazoa</taxon>
        <taxon>Ecdysozoa</taxon>
        <taxon>Arthropoda</taxon>
        <taxon>Chelicerata</taxon>
        <taxon>Arachnida</taxon>
        <taxon>Araneae</taxon>
        <taxon>Araneomorphae</taxon>
        <taxon>Entelegynae</taxon>
        <taxon>Araneoidea</taxon>
        <taxon>Nephilidae</taxon>
        <taxon>Nephila</taxon>
    </lineage>
</organism>
<protein>
    <submittedName>
        <fullName evidence="1">Uncharacterized protein</fullName>
    </submittedName>
</protein>
<reference evidence="1" key="1">
    <citation type="submission" date="2020-08" db="EMBL/GenBank/DDBJ databases">
        <title>Multicomponent nature underlies the extraordinary mechanical properties of spider dragline silk.</title>
        <authorList>
            <person name="Kono N."/>
            <person name="Nakamura H."/>
            <person name="Mori M."/>
            <person name="Yoshida Y."/>
            <person name="Ohtoshi R."/>
            <person name="Malay A.D."/>
            <person name="Moran D.A.P."/>
            <person name="Tomita M."/>
            <person name="Numata K."/>
            <person name="Arakawa K."/>
        </authorList>
    </citation>
    <scope>NUCLEOTIDE SEQUENCE</scope>
</reference>
<sequence length="111" mass="13116">MIPVQMLYTHYLKAKQSPRQPPTFSVKSNIPLEVRFCIPLQRSDWDRGCRKSQSCDKLRIPQACRRSFKACLLKLSNFLKRTKRHQNYSSIAETINLFQTTQRYPNLLRGE</sequence>
<dbReference type="EMBL" id="BMAW01015455">
    <property type="protein sequence ID" value="GFT43888.1"/>
    <property type="molecule type" value="Genomic_DNA"/>
</dbReference>
<keyword evidence="2" id="KW-1185">Reference proteome</keyword>